<dbReference type="Proteomes" id="UP000199622">
    <property type="component" value="Unassembled WGS sequence"/>
</dbReference>
<evidence type="ECO:0000256" key="1">
    <source>
        <dbReference type="SAM" id="MobiDB-lite"/>
    </source>
</evidence>
<accession>A0A1H4JAI5</accession>
<feature type="compositionally biased region" description="Low complexity" evidence="1">
    <location>
        <begin position="81"/>
        <end position="94"/>
    </location>
</feature>
<gene>
    <name evidence="2" type="ORF">SAMN04489727_1704</name>
</gene>
<name>A0A1H4JAI5_9PSEU</name>
<proteinExistence type="predicted"/>
<dbReference type="STRING" id="208445.SAMN04489727_1704"/>
<dbReference type="EMBL" id="FNSO01000003">
    <property type="protein sequence ID" value="SEB43339.1"/>
    <property type="molecule type" value="Genomic_DNA"/>
</dbReference>
<feature type="region of interest" description="Disordered" evidence="1">
    <location>
        <begin position="77"/>
        <end position="123"/>
    </location>
</feature>
<keyword evidence="3" id="KW-1185">Reference proteome</keyword>
<evidence type="ECO:0000313" key="2">
    <source>
        <dbReference type="EMBL" id="SEB43339.1"/>
    </source>
</evidence>
<dbReference type="OrthoDB" id="5198707at2"/>
<dbReference type="RefSeq" id="WP_091305261.1">
    <property type="nucleotide sequence ID" value="NZ_FNSO01000003.1"/>
</dbReference>
<sequence length="123" mass="13375">MNEKLAVLIPPEPPELSVFLDRARRAWQRIGPGWYMAGAVRPLLGPGSSSVRWGQLLLDFGEGEVIWQPTRQQVAERATEETAAAEQPPLAASAFLGTTRHGHPIGSETVPPGHPVPNVKRGR</sequence>
<organism evidence="2 3">
    <name type="scientific">Amycolatopsis tolypomycina</name>
    <dbReference type="NCBI Taxonomy" id="208445"/>
    <lineage>
        <taxon>Bacteria</taxon>
        <taxon>Bacillati</taxon>
        <taxon>Actinomycetota</taxon>
        <taxon>Actinomycetes</taxon>
        <taxon>Pseudonocardiales</taxon>
        <taxon>Pseudonocardiaceae</taxon>
        <taxon>Amycolatopsis</taxon>
    </lineage>
</organism>
<reference evidence="3" key="1">
    <citation type="submission" date="2016-10" db="EMBL/GenBank/DDBJ databases">
        <authorList>
            <person name="Varghese N."/>
            <person name="Submissions S."/>
        </authorList>
    </citation>
    <scope>NUCLEOTIDE SEQUENCE [LARGE SCALE GENOMIC DNA]</scope>
    <source>
        <strain evidence="3">DSM 44544</strain>
    </source>
</reference>
<protein>
    <submittedName>
        <fullName evidence="2">Uncharacterized protein</fullName>
    </submittedName>
</protein>
<dbReference type="AlphaFoldDB" id="A0A1H4JAI5"/>
<evidence type="ECO:0000313" key="3">
    <source>
        <dbReference type="Proteomes" id="UP000199622"/>
    </source>
</evidence>